<evidence type="ECO:0000256" key="3">
    <source>
        <dbReference type="ARBA" id="ARBA00022692"/>
    </source>
</evidence>
<keyword evidence="5 6" id="KW-0472">Membrane</keyword>
<name>G5K385_9STRE</name>
<dbReference type="eggNOG" id="COG0577">
    <property type="taxonomic scope" value="Bacteria"/>
</dbReference>
<dbReference type="Pfam" id="PF02687">
    <property type="entry name" value="FtsX"/>
    <property type="match status" value="1"/>
</dbReference>
<feature type="transmembrane region" description="Helical" evidence="6">
    <location>
        <begin position="21"/>
        <end position="40"/>
    </location>
</feature>
<keyword evidence="4 6" id="KW-1133">Transmembrane helix</keyword>
<dbReference type="GO" id="GO:0005886">
    <property type="term" value="C:plasma membrane"/>
    <property type="evidence" value="ECO:0007669"/>
    <property type="project" value="UniProtKB-SubCell"/>
</dbReference>
<proteinExistence type="predicted"/>
<dbReference type="InterPro" id="IPR052536">
    <property type="entry name" value="ABC-4_Integral_Memb_Prot"/>
</dbReference>
<dbReference type="InterPro" id="IPR003838">
    <property type="entry name" value="ABC3_permease_C"/>
</dbReference>
<feature type="transmembrane region" description="Helical" evidence="6">
    <location>
        <begin position="52"/>
        <end position="76"/>
    </location>
</feature>
<evidence type="ECO:0000256" key="4">
    <source>
        <dbReference type="ARBA" id="ARBA00022989"/>
    </source>
</evidence>
<dbReference type="STRING" id="764299.STRIC_1253"/>
<reference evidence="8 9" key="1">
    <citation type="journal article" date="2014" name="Int. J. Syst. Evol. Microbiol.">
        <title>Phylogenomics and the dynamic genome evolution of the genus Streptococcus.</title>
        <authorList>
            <consortium name="The Broad Institute Genome Sequencing Platform"/>
            <person name="Richards V.P."/>
            <person name="Palmer S.R."/>
            <person name="Pavinski Bitar P.D."/>
            <person name="Qin X."/>
            <person name="Weinstock G.M."/>
            <person name="Highlander S.K."/>
            <person name="Town C.D."/>
            <person name="Burne R.A."/>
            <person name="Stanhope M.J."/>
        </authorList>
    </citation>
    <scope>NUCLEOTIDE SEQUENCE [LARGE SCALE GENOMIC DNA]</scope>
    <source>
        <strain evidence="8 9">707-05</strain>
    </source>
</reference>
<evidence type="ECO:0000256" key="5">
    <source>
        <dbReference type="ARBA" id="ARBA00023136"/>
    </source>
</evidence>
<evidence type="ECO:0000256" key="6">
    <source>
        <dbReference type="SAM" id="Phobius"/>
    </source>
</evidence>
<evidence type="ECO:0000256" key="2">
    <source>
        <dbReference type="ARBA" id="ARBA00022475"/>
    </source>
</evidence>
<keyword evidence="2" id="KW-1003">Cell membrane</keyword>
<comment type="caution">
    <text evidence="8">The sequence shown here is derived from an EMBL/GenBank/DDBJ whole genome shotgun (WGS) entry which is preliminary data.</text>
</comment>
<feature type="transmembrane region" description="Helical" evidence="6">
    <location>
        <begin position="97"/>
        <end position="123"/>
    </location>
</feature>
<dbReference type="Proteomes" id="UP000003330">
    <property type="component" value="Unassembled WGS sequence"/>
</dbReference>
<dbReference type="AlphaFoldDB" id="G5K385"/>
<feature type="domain" description="ABC3 transporter permease C-terminal" evidence="7">
    <location>
        <begin position="56"/>
        <end position="127"/>
    </location>
</feature>
<dbReference type="PANTHER" id="PTHR46795">
    <property type="entry name" value="ABC TRANSPORTER PERMEASE-RELATED-RELATED"/>
    <property type="match status" value="1"/>
</dbReference>
<comment type="subcellular location">
    <subcellularLocation>
        <location evidence="1">Cell membrane</location>
        <topology evidence="1">Multi-pass membrane protein</topology>
    </subcellularLocation>
</comment>
<evidence type="ECO:0000313" key="8">
    <source>
        <dbReference type="EMBL" id="EHI69536.1"/>
    </source>
</evidence>
<dbReference type="PANTHER" id="PTHR46795:SF3">
    <property type="entry name" value="ABC TRANSPORTER PERMEASE"/>
    <property type="match status" value="1"/>
</dbReference>
<organism evidence="8 9">
    <name type="scientific">Streptococcus ictaluri 707-05</name>
    <dbReference type="NCBI Taxonomy" id="764299"/>
    <lineage>
        <taxon>Bacteria</taxon>
        <taxon>Bacillati</taxon>
        <taxon>Bacillota</taxon>
        <taxon>Bacilli</taxon>
        <taxon>Lactobacillales</taxon>
        <taxon>Streptococcaceae</taxon>
        <taxon>Streptococcus</taxon>
    </lineage>
</organism>
<evidence type="ECO:0000259" key="7">
    <source>
        <dbReference type="Pfam" id="PF02687"/>
    </source>
</evidence>
<gene>
    <name evidence="8" type="ORF">STRIC_1253</name>
</gene>
<evidence type="ECO:0000256" key="1">
    <source>
        <dbReference type="ARBA" id="ARBA00004651"/>
    </source>
</evidence>
<protein>
    <submittedName>
        <fullName evidence="8">Efflux ABC transporter, permease domain protein</fullName>
    </submittedName>
</protein>
<keyword evidence="3 6" id="KW-0812">Transmembrane</keyword>
<accession>G5K385</accession>
<sequence>MFYLKLAWNNLKKSLSVSGPFLLASTVLYMLNCIVLIILLSPIAEDMRNGNMLLGMAIVVLNIFAIIMEIYSYNFLLKQRSREFGLYNILGMNKKQVSLVSSIELFLMFLATVVAGSILSAIFSHLFHLIF</sequence>
<keyword evidence="9" id="KW-1185">Reference proteome</keyword>
<dbReference type="EMBL" id="AEUX02000006">
    <property type="protein sequence ID" value="EHI69536.1"/>
    <property type="molecule type" value="Genomic_DNA"/>
</dbReference>
<evidence type="ECO:0000313" key="9">
    <source>
        <dbReference type="Proteomes" id="UP000003330"/>
    </source>
</evidence>